<gene>
    <name evidence="25" type="primary">ribB</name>
    <name evidence="24" type="synonym">ribA</name>
    <name evidence="29" type="ordered locus">Tmar_1416</name>
</gene>
<dbReference type="InterPro" id="IPR026017">
    <property type="entry name" value="Lumazine-bd_dom"/>
</dbReference>
<evidence type="ECO:0000256" key="7">
    <source>
        <dbReference type="ARBA" id="ARBA00004887"/>
    </source>
</evidence>
<dbReference type="EC" id="4.1.99.12" evidence="25"/>
<evidence type="ECO:0000256" key="8">
    <source>
        <dbReference type="ARBA" id="ARBA00004904"/>
    </source>
</evidence>
<dbReference type="GO" id="GO:0000287">
    <property type="term" value="F:magnesium ion binding"/>
    <property type="evidence" value="ECO:0007669"/>
    <property type="project" value="UniProtKB-UniRule"/>
</dbReference>
<comment type="cofactor">
    <cofactor evidence="24">
        <name>Zn(2+)</name>
        <dbReference type="ChEBI" id="CHEBI:29105"/>
    </cofactor>
    <text evidence="24">Binds 1 zinc ion per subunit.</text>
</comment>
<comment type="pathway">
    <text evidence="7">Cofactor biosynthesis; riboflavin biosynthesis; riboflavin from 2-hydroxy-3-oxobutyl phosphate and 5-amino-6-(D-ribitylamino)uracil: step 2/2.</text>
</comment>
<comment type="similarity">
    <text evidence="25">Belongs to the DHBP synthase family.</text>
</comment>
<dbReference type="InterPro" id="IPR000926">
    <property type="entry name" value="RibA"/>
</dbReference>
<feature type="site" description="Essential for catalytic activity" evidence="25">
    <location>
        <position position="400"/>
    </location>
</feature>
<feature type="compositionally biased region" description="Low complexity" evidence="27">
    <location>
        <begin position="224"/>
        <end position="234"/>
    </location>
</feature>
<comment type="similarity">
    <text evidence="24">Belongs to the GTP cyclohydrolase II family.</text>
</comment>
<feature type="region of interest" description="Disordered" evidence="27">
    <location>
        <begin position="684"/>
        <end position="704"/>
    </location>
</feature>
<dbReference type="GO" id="GO:0005525">
    <property type="term" value="F:GTP binding"/>
    <property type="evidence" value="ECO:0007669"/>
    <property type="project" value="UniProtKB-KW"/>
</dbReference>
<keyword evidence="30" id="KW-1185">Reference proteome</keyword>
<dbReference type="FunFam" id="2.40.30.20:FF:000004">
    <property type="entry name" value="Riboflavin synthase, alpha subunit"/>
    <property type="match status" value="1"/>
</dbReference>
<keyword evidence="12 25" id="KW-0479">Metal-binding</keyword>
<keyword evidence="20 25" id="KW-0456">Lyase</keyword>
<dbReference type="eggNOG" id="COG0307">
    <property type="taxonomic scope" value="Bacteria"/>
</dbReference>
<comment type="cofactor">
    <cofactor evidence="3">
        <name>Mn(2+)</name>
        <dbReference type="ChEBI" id="CHEBI:29035"/>
    </cofactor>
</comment>
<dbReference type="FunFam" id="3.90.870.10:FF:000001">
    <property type="entry name" value="Riboflavin biosynthesis protein RibBA"/>
    <property type="match status" value="1"/>
</dbReference>
<dbReference type="PANTHER" id="PTHR21327:SF18">
    <property type="entry name" value="3,4-DIHYDROXY-2-BUTANONE 4-PHOSPHATE SYNTHASE"/>
    <property type="match status" value="1"/>
</dbReference>
<evidence type="ECO:0000256" key="10">
    <source>
        <dbReference type="ARBA" id="ARBA00022619"/>
    </source>
</evidence>
<dbReference type="Pfam" id="PF00677">
    <property type="entry name" value="Lum_binding"/>
    <property type="match status" value="2"/>
</dbReference>
<evidence type="ECO:0000256" key="9">
    <source>
        <dbReference type="ARBA" id="ARBA00005520"/>
    </source>
</evidence>
<dbReference type="NCBIfam" id="NF001591">
    <property type="entry name" value="PRK00393.1"/>
    <property type="match status" value="1"/>
</dbReference>
<feature type="region of interest" description="Disordered" evidence="27">
    <location>
        <begin position="213"/>
        <end position="234"/>
    </location>
</feature>
<evidence type="ECO:0000259" key="28">
    <source>
        <dbReference type="PROSITE" id="PS51177"/>
    </source>
</evidence>
<dbReference type="EMBL" id="CP002344">
    <property type="protein sequence ID" value="ADU51529.1"/>
    <property type="molecule type" value="Genomic_DNA"/>
</dbReference>
<keyword evidence="10 25" id="KW-0686">Riboflavin biosynthesis</keyword>
<dbReference type="NCBIfam" id="NF006767">
    <property type="entry name" value="PRK09289.1"/>
    <property type="match status" value="1"/>
</dbReference>
<dbReference type="NCBIfam" id="TIGR00506">
    <property type="entry name" value="ribB"/>
    <property type="match status" value="1"/>
</dbReference>
<feature type="repeat" description="Lumazine-binding" evidence="26">
    <location>
        <begin position="1"/>
        <end position="95"/>
    </location>
</feature>
<dbReference type="InterPro" id="IPR023366">
    <property type="entry name" value="ATP_synth_asu-like_sf"/>
</dbReference>
<feature type="binding site" evidence="24">
    <location>
        <begin position="578"/>
        <end position="580"/>
    </location>
    <ligand>
        <name>GTP</name>
        <dbReference type="ChEBI" id="CHEBI:37565"/>
    </ligand>
</feature>
<feature type="binding site" evidence="24">
    <location>
        <position position="540"/>
    </location>
    <ligand>
        <name>Zn(2+)</name>
        <dbReference type="ChEBI" id="CHEBI:29105"/>
        <note>catalytic</note>
    </ligand>
</feature>
<dbReference type="PROSITE" id="PS51177">
    <property type="entry name" value="LUMAZINE_BIND"/>
    <property type="match status" value="2"/>
</dbReference>
<keyword evidence="13" id="KW-0677">Repeat</keyword>
<dbReference type="KEGG" id="tmr:Tmar_1416"/>
<dbReference type="PANTHER" id="PTHR21327">
    <property type="entry name" value="GTP CYCLOHYDROLASE II-RELATED"/>
    <property type="match status" value="1"/>
</dbReference>
<dbReference type="HOGENOM" id="CLU_020273_4_0_9"/>
<feature type="binding site" evidence="24">
    <location>
        <position position="600"/>
    </location>
    <ligand>
        <name>GTP</name>
        <dbReference type="ChEBI" id="CHEBI:37565"/>
    </ligand>
</feature>
<comment type="cofactor">
    <cofactor evidence="25">
        <name>Mg(2+)</name>
        <dbReference type="ChEBI" id="CHEBI:18420"/>
    </cofactor>
    <cofactor evidence="25">
        <name>Mn(2+)</name>
        <dbReference type="ChEBI" id="CHEBI:29035"/>
    </cofactor>
    <text evidence="25">Binds 2 divalent metal cations per subunit. Magnesium or manganese.</text>
</comment>
<evidence type="ECO:0000256" key="13">
    <source>
        <dbReference type="ARBA" id="ARBA00022737"/>
    </source>
</evidence>
<keyword evidence="18 24" id="KW-0342">GTP-binding</keyword>
<evidence type="ECO:0000256" key="24">
    <source>
        <dbReference type="HAMAP-Rule" id="MF_00179"/>
    </source>
</evidence>
<evidence type="ECO:0000256" key="27">
    <source>
        <dbReference type="SAM" id="MobiDB-lite"/>
    </source>
</evidence>
<evidence type="ECO:0000256" key="12">
    <source>
        <dbReference type="ARBA" id="ARBA00022723"/>
    </source>
</evidence>
<keyword evidence="15 24" id="KW-0378">Hydrolase</keyword>
<dbReference type="GO" id="GO:0008686">
    <property type="term" value="F:3,4-dihydroxy-2-butanone-4-phosphate synthase activity"/>
    <property type="evidence" value="ECO:0007669"/>
    <property type="project" value="UniProtKB-UniRule"/>
</dbReference>
<dbReference type="OrthoDB" id="9793111at2"/>
<dbReference type="HAMAP" id="MF_00179">
    <property type="entry name" value="RibA"/>
    <property type="match status" value="1"/>
</dbReference>
<comment type="function">
    <text evidence="22 24">Catalyzes the conversion of GTP to 2,5-diamino-6-ribosylamino-4(3H)-pyrimidinone 5'-phosphate (DARP), formate and pyrophosphate.</text>
</comment>
<dbReference type="SUPFAM" id="SSF142695">
    <property type="entry name" value="RibA-like"/>
    <property type="match status" value="1"/>
</dbReference>
<feature type="binding site" evidence="25">
    <location>
        <position position="379"/>
    </location>
    <ligand>
        <name>Mg(2+)</name>
        <dbReference type="ChEBI" id="CHEBI:18420"/>
        <label>2</label>
    </ligand>
</feature>
<evidence type="ECO:0000256" key="21">
    <source>
        <dbReference type="ARBA" id="ARBA00023268"/>
    </source>
</evidence>
<comment type="function">
    <text evidence="5">Catalyzes the dismutation of two molecules of 6,7-dimethyl-8-ribityllumazine, resulting in the formation of riboflavin and 5-amino-6-(D-ribitylamino)uracil.</text>
</comment>
<comment type="catalytic activity">
    <reaction evidence="2">
        <text>2 6,7-dimethyl-8-(1-D-ribityl)lumazine + H(+) = 5-amino-6-(D-ribitylamino)uracil + riboflavin</text>
        <dbReference type="Rhea" id="RHEA:20772"/>
        <dbReference type="ChEBI" id="CHEBI:15378"/>
        <dbReference type="ChEBI" id="CHEBI:15934"/>
        <dbReference type="ChEBI" id="CHEBI:57986"/>
        <dbReference type="ChEBI" id="CHEBI:58201"/>
        <dbReference type="EC" id="2.5.1.9"/>
    </reaction>
</comment>
<feature type="binding site" evidence="25">
    <location>
        <position position="264"/>
    </location>
    <ligand>
        <name>Mg(2+)</name>
        <dbReference type="ChEBI" id="CHEBI:18420"/>
        <label>1</label>
    </ligand>
</feature>
<keyword evidence="16 24" id="KW-0862">Zinc</keyword>
<dbReference type="eggNOG" id="COG0108">
    <property type="taxonomic scope" value="Bacteria"/>
</dbReference>
<evidence type="ECO:0000256" key="6">
    <source>
        <dbReference type="ARBA" id="ARBA00004853"/>
    </source>
</evidence>
<dbReference type="CDD" id="cd00641">
    <property type="entry name" value="GTP_cyclohydro2"/>
    <property type="match status" value="1"/>
</dbReference>
<dbReference type="InterPro" id="IPR017938">
    <property type="entry name" value="Riboflavin_synthase-like_b-brl"/>
</dbReference>
<evidence type="ECO:0000313" key="29">
    <source>
        <dbReference type="EMBL" id="ADU51529.1"/>
    </source>
</evidence>
<evidence type="ECO:0000256" key="2">
    <source>
        <dbReference type="ARBA" id="ARBA00000968"/>
    </source>
</evidence>
<dbReference type="Proteomes" id="UP000008915">
    <property type="component" value="Chromosome"/>
</dbReference>
<comment type="pathway">
    <text evidence="6 24">Cofactor biosynthesis; riboflavin biosynthesis; 5-amino-6-(D-ribitylamino)uracil from GTP: step 1/4.</text>
</comment>
<reference evidence="30" key="2">
    <citation type="journal article" date="2010" name="Stand. Genomic Sci.">
        <title>Complete genome sequence of Thermaerobacter marianensis type strain (7p75aT).</title>
        <authorList>
            <person name="Han C."/>
            <person name="Gu W."/>
            <person name="Zhang X."/>
            <person name="Lapidus A."/>
            <person name="Nolan M."/>
            <person name="Copeland A."/>
            <person name="Lucas S."/>
            <person name="Glavina Del Rio T."/>
            <person name="Tice H."/>
            <person name="Cheng J."/>
            <person name="Tapia R."/>
            <person name="Goodwin L."/>
            <person name="Pitluck S."/>
            <person name="Pagani I."/>
            <person name="Ivanova N."/>
            <person name="Mavromatis K."/>
            <person name="Mikhailova N."/>
            <person name="Pati A."/>
            <person name="Chen A."/>
            <person name="Palaniappan K."/>
            <person name="Land M."/>
            <person name="Hauser L."/>
            <person name="Chang Y."/>
            <person name="Jeffries C."/>
            <person name="Schneider S."/>
            <person name="Rohde M."/>
            <person name="Goker M."/>
            <person name="Pukall R."/>
            <person name="Woyke T."/>
            <person name="Bristow J."/>
            <person name="Eisen J."/>
            <person name="Markowitz V."/>
            <person name="Hugenholtz P."/>
            <person name="Kyrpides N."/>
            <person name="Klenk H."/>
            <person name="Detter J."/>
        </authorList>
    </citation>
    <scope>NUCLEOTIDE SEQUENCE [LARGE SCALE GENOMIC DNA]</scope>
    <source>
        <strain evidence="30">ATCC 700841 / DSM 12885 / JCM 10246 / 7p75a</strain>
    </source>
</reference>
<dbReference type="GO" id="GO:0003935">
    <property type="term" value="F:GTP cyclohydrolase II activity"/>
    <property type="evidence" value="ECO:0007669"/>
    <property type="project" value="UniProtKB-UniRule"/>
</dbReference>
<feature type="active site" description="Nucleophile" evidence="24">
    <location>
        <position position="614"/>
    </location>
</feature>
<dbReference type="InterPro" id="IPR001783">
    <property type="entry name" value="Lumazine-bd"/>
</dbReference>
<feature type="repeat" description="Lumazine-binding" evidence="26">
    <location>
        <begin position="96"/>
        <end position="192"/>
    </location>
</feature>
<name>E6SMN7_THEM7</name>
<dbReference type="GO" id="GO:0030145">
    <property type="term" value="F:manganese ion binding"/>
    <property type="evidence" value="ECO:0007669"/>
    <property type="project" value="UniProtKB-UniRule"/>
</dbReference>
<feature type="domain" description="Lumazine-binding" evidence="28">
    <location>
        <begin position="96"/>
        <end position="192"/>
    </location>
</feature>
<dbReference type="UniPathway" id="UPA00275">
    <property type="reaction ID" value="UER00399"/>
</dbReference>
<comment type="pathway">
    <text evidence="8 25">Cofactor biosynthesis; riboflavin biosynthesis; 2-hydroxy-3-oxobutyl phosphate from D-ribulose 5-phosphate: step 1/1.</text>
</comment>
<dbReference type="InterPro" id="IPR017945">
    <property type="entry name" value="DHBP_synth_RibB-like_a/b_dom"/>
</dbReference>
<feature type="binding site" evidence="25">
    <location>
        <begin position="263"/>
        <end position="264"/>
    </location>
    <ligand>
        <name>D-ribulose 5-phosphate</name>
        <dbReference type="ChEBI" id="CHEBI:58121"/>
    </ligand>
</feature>
<feature type="binding site" evidence="24">
    <location>
        <position position="551"/>
    </location>
    <ligand>
        <name>Zn(2+)</name>
        <dbReference type="ChEBI" id="CHEBI:29105"/>
        <note>catalytic</note>
    </ligand>
</feature>
<evidence type="ECO:0000256" key="20">
    <source>
        <dbReference type="ARBA" id="ARBA00023239"/>
    </source>
</evidence>
<keyword evidence="14 24" id="KW-0547">Nucleotide-binding</keyword>
<feature type="binding site" evidence="24">
    <location>
        <begin position="535"/>
        <end position="539"/>
    </location>
    <ligand>
        <name>GTP</name>
        <dbReference type="ChEBI" id="CHEBI:37565"/>
    </ligand>
</feature>
<feature type="active site" description="Proton acceptor" evidence="24">
    <location>
        <position position="612"/>
    </location>
</feature>
<dbReference type="GO" id="GO:0005829">
    <property type="term" value="C:cytosol"/>
    <property type="evidence" value="ECO:0007669"/>
    <property type="project" value="TreeGrafter"/>
</dbReference>
<dbReference type="NCBIfam" id="TIGR00187">
    <property type="entry name" value="ribE"/>
    <property type="match status" value="1"/>
</dbReference>
<feature type="binding site" evidence="24">
    <location>
        <position position="553"/>
    </location>
    <ligand>
        <name>Zn(2+)</name>
        <dbReference type="ChEBI" id="CHEBI:29105"/>
        <note>catalytic</note>
    </ligand>
</feature>
<dbReference type="Pfam" id="PF00925">
    <property type="entry name" value="GTP_cyclohydro2"/>
    <property type="match status" value="1"/>
</dbReference>
<organism evidence="29 30">
    <name type="scientific">Thermaerobacter marianensis (strain ATCC 700841 / DSM 12885 / JCM 10246 / 7p75a)</name>
    <dbReference type="NCBI Taxonomy" id="644966"/>
    <lineage>
        <taxon>Bacteria</taxon>
        <taxon>Bacillati</taxon>
        <taxon>Bacillota</taxon>
        <taxon>Clostridia</taxon>
        <taxon>Eubacteriales</taxon>
        <taxon>Clostridiales Family XVII. Incertae Sedis</taxon>
        <taxon>Thermaerobacter</taxon>
    </lineage>
</organism>
<comment type="catalytic activity">
    <reaction evidence="23 24">
        <text>GTP + 4 H2O = 2,5-diamino-6-hydroxy-4-(5-phosphoribosylamino)-pyrimidine + formate + 2 phosphate + 3 H(+)</text>
        <dbReference type="Rhea" id="RHEA:23704"/>
        <dbReference type="ChEBI" id="CHEBI:15377"/>
        <dbReference type="ChEBI" id="CHEBI:15378"/>
        <dbReference type="ChEBI" id="CHEBI:15740"/>
        <dbReference type="ChEBI" id="CHEBI:37565"/>
        <dbReference type="ChEBI" id="CHEBI:43474"/>
        <dbReference type="ChEBI" id="CHEBI:58614"/>
        <dbReference type="EC" id="3.5.4.25"/>
    </reaction>
</comment>
<dbReference type="Gene3D" id="3.40.50.10990">
    <property type="entry name" value="GTP cyclohydrolase II"/>
    <property type="match status" value="1"/>
</dbReference>
<dbReference type="CDD" id="cd00402">
    <property type="entry name" value="Riboflavin_synthase_like"/>
    <property type="match status" value="1"/>
</dbReference>
<evidence type="ECO:0000256" key="4">
    <source>
        <dbReference type="ARBA" id="ARBA00002284"/>
    </source>
</evidence>
<dbReference type="NCBIfam" id="TIGR00505">
    <property type="entry name" value="ribA"/>
    <property type="match status" value="1"/>
</dbReference>
<sequence>MFTGIVAGTGRCLSVRRVPSGVELEVEASFLGDVHPGDSVAVNGVCLTVTAAADGRLTFTAVPETLRVTTLGDLRPGDAVNLEPALRWGQPVGGHLVQGHVDGTGTVRAVTRHGSEVRMEVEAPAALVPFLVPKGSVAVDGVSLTVVSVDGNRFTVALIPHTLQHTTLGRRRAGDRVNLEVDGLARYAIRWYAAAAGAGHGGPGAGDGWAGAAVHRPGPAGPRPSVGAASGADGAADPVERVQAALAALQAGRMVVVIDDADREGEGDLVVAAQHATPAHVNFMLQWGRGLICAAMAESRCQALHLPLMVDPPGDPMGTPFTVSVDARQGVTTGISAADRARTLRVLADPASRPADLVRPGHVFPLRARPWGVLQRRGHTEAAVDLVRMAGLQPVAAICEILGPDGEAAKPDTLTAWAAYHGLPWVRVSDIVAYRVQREPLVRQVAATRLPTPYGSFRLIAFEYLPTGEVHLALTYGVDATPGPSDRWEGPAPSEEPARGAVRSGGGGRGATEIPVDSPPASGEGKVAGQPVLVRVHSQCLTGDVFQSLRCDCGDQLRAAMAAIAREGRGVLVYLHQEGRSIGLVPKLQAYERQDQGLDTVEANLALGLPVDARDYAAAAQILRFLGIGAVRLLTNNPDKVEQLGRYGIRVAERVPLPPAWHRDNHRYLLAKRDRLGHWIDLPDMEAGEPAAPRPAGGTGGAPR</sequence>
<evidence type="ECO:0000256" key="19">
    <source>
        <dbReference type="ARBA" id="ARBA00023211"/>
    </source>
</evidence>
<keyword evidence="17 25" id="KW-0460">Magnesium</keyword>
<evidence type="ECO:0000256" key="1">
    <source>
        <dbReference type="ARBA" id="ARBA00000141"/>
    </source>
</evidence>
<comment type="function">
    <text evidence="4 25">Catalyzes the conversion of D-ribulose 5-phosphate to formate and 3,4-dihydroxy-2-butanone 4-phosphate.</text>
</comment>
<dbReference type="HAMAP" id="MF_00180">
    <property type="entry name" value="RibB"/>
    <property type="match status" value="1"/>
</dbReference>
<dbReference type="eggNOG" id="COG0807">
    <property type="taxonomic scope" value="Bacteria"/>
</dbReference>
<protein>
    <recommendedName>
        <fullName evidence="24 25">Multifunctional fusion protein</fullName>
    </recommendedName>
    <domain>
        <recommendedName>
            <fullName evidence="24">GTP cyclohydrolase-2</fullName>
            <ecNumber evidence="24">3.5.4.25</ecNumber>
        </recommendedName>
        <alternativeName>
            <fullName evidence="24">GTP cyclohydrolase II</fullName>
        </alternativeName>
    </domain>
    <domain>
        <recommendedName>
            <fullName evidence="25">3,4-dihydroxy-2-butanone 4-phosphate synthase</fullName>
            <shortName evidence="25">DHBP synthase</shortName>
            <ecNumber evidence="25">4.1.99.12</ecNumber>
        </recommendedName>
    </domain>
</protein>
<evidence type="ECO:0000313" key="30">
    <source>
        <dbReference type="Proteomes" id="UP000008915"/>
    </source>
</evidence>
<feature type="binding site" evidence="25">
    <location>
        <position position="264"/>
    </location>
    <ligand>
        <name>Mg(2+)</name>
        <dbReference type="ChEBI" id="CHEBI:18420"/>
        <label>2</label>
    </ligand>
</feature>
<dbReference type="InterPro" id="IPR036144">
    <property type="entry name" value="RibA-like_sf"/>
</dbReference>
<accession>E6SMN7</accession>
<evidence type="ECO:0000256" key="26">
    <source>
        <dbReference type="PROSITE-ProRule" id="PRU00524"/>
    </source>
</evidence>
<dbReference type="FunFam" id="3.40.50.10990:FF:000001">
    <property type="entry name" value="Riboflavin biosynthesis protein RibBA"/>
    <property type="match status" value="1"/>
</dbReference>
<dbReference type="NCBIfam" id="NF009566">
    <property type="entry name" value="PRK13020.1"/>
    <property type="match status" value="1"/>
</dbReference>
<dbReference type="RefSeq" id="WP_013495833.1">
    <property type="nucleotide sequence ID" value="NC_014831.1"/>
</dbReference>
<evidence type="ECO:0000256" key="5">
    <source>
        <dbReference type="ARBA" id="ARBA00002803"/>
    </source>
</evidence>
<evidence type="ECO:0000256" key="18">
    <source>
        <dbReference type="ARBA" id="ARBA00023134"/>
    </source>
</evidence>
<dbReference type="STRING" id="644966.Tmar_1416"/>
<dbReference type="SUPFAM" id="SSF55821">
    <property type="entry name" value="YrdC/RibB"/>
    <property type="match status" value="1"/>
</dbReference>
<dbReference type="GO" id="GO:0008270">
    <property type="term" value="F:zinc ion binding"/>
    <property type="evidence" value="ECO:0007669"/>
    <property type="project" value="UniProtKB-UniRule"/>
</dbReference>
<keyword evidence="19 25" id="KW-0464">Manganese</keyword>
<feature type="binding site" evidence="25">
    <location>
        <position position="268"/>
    </location>
    <ligand>
        <name>D-ribulose 5-phosphate</name>
        <dbReference type="ChEBI" id="CHEBI:58121"/>
    </ligand>
</feature>
<feature type="binding site" evidence="24">
    <location>
        <position position="635"/>
    </location>
    <ligand>
        <name>GTP</name>
        <dbReference type="ChEBI" id="CHEBI:37565"/>
    </ligand>
</feature>
<dbReference type="GO" id="GO:0004746">
    <property type="term" value="F:riboflavin synthase activity"/>
    <property type="evidence" value="ECO:0007669"/>
    <property type="project" value="UniProtKB-UniRule"/>
</dbReference>
<dbReference type="Pfam" id="PF00926">
    <property type="entry name" value="DHBP_synthase"/>
    <property type="match status" value="1"/>
</dbReference>
<reference evidence="29 30" key="1">
    <citation type="journal article" date="2010" name="Stand. Genomic Sci.">
        <title>Complete genome sequence of Thermaerobacter marianensis type strain (7p75a).</title>
        <authorList>
            <person name="Han C."/>
            <person name="Gu W."/>
            <person name="Zhang X."/>
            <person name="Lapidus A."/>
            <person name="Nolan M."/>
            <person name="Copeland A."/>
            <person name="Lucas S."/>
            <person name="Del Rio T.G."/>
            <person name="Tice H."/>
            <person name="Cheng J.F."/>
            <person name="Tapia R."/>
            <person name="Goodwin L."/>
            <person name="Pitluck S."/>
            <person name="Pagani I."/>
            <person name="Ivanova N."/>
            <person name="Mavromatis K."/>
            <person name="Mikhailova N."/>
            <person name="Pati A."/>
            <person name="Chen A."/>
            <person name="Palaniappan K."/>
            <person name="Land M."/>
            <person name="Hauser L."/>
            <person name="Chang Y.J."/>
            <person name="Jeffries C.D."/>
            <person name="Schneider S."/>
            <person name="Rohde M."/>
            <person name="Goker M."/>
            <person name="Pukall R."/>
            <person name="Woyke T."/>
            <person name="Bristow J."/>
            <person name="Eisen J.A."/>
            <person name="Markowitz V."/>
            <person name="Hugenholtz P."/>
            <person name="Kyrpides N.C."/>
            <person name="Klenk H.P."/>
            <person name="Detter J.C."/>
        </authorList>
    </citation>
    <scope>NUCLEOTIDE SEQUENCE [LARGE SCALE GENOMIC DNA]</scope>
    <source>
        <strain evidence="30">ATCC 700841 / DSM 12885 / JCM 10246 / 7p75a</strain>
    </source>
</reference>
<evidence type="ECO:0000256" key="11">
    <source>
        <dbReference type="ARBA" id="ARBA00022679"/>
    </source>
</evidence>
<dbReference type="InterPro" id="IPR000422">
    <property type="entry name" value="DHBP_synthase_RibB"/>
</dbReference>
<comment type="subunit">
    <text evidence="25">Homodimer.</text>
</comment>
<dbReference type="AlphaFoldDB" id="E6SMN7"/>
<feature type="domain" description="Lumazine-binding" evidence="28">
    <location>
        <begin position="1"/>
        <end position="95"/>
    </location>
</feature>
<comment type="similarity">
    <text evidence="9">In the N-terminal section; belongs to the DHBP synthase family.</text>
</comment>
<evidence type="ECO:0000256" key="14">
    <source>
        <dbReference type="ARBA" id="ARBA00022741"/>
    </source>
</evidence>
<evidence type="ECO:0000256" key="22">
    <source>
        <dbReference type="ARBA" id="ARBA00043932"/>
    </source>
</evidence>
<dbReference type="EC" id="3.5.4.25" evidence="24"/>
<evidence type="ECO:0000256" key="16">
    <source>
        <dbReference type="ARBA" id="ARBA00022833"/>
    </source>
</evidence>
<proteinExistence type="inferred from homology"/>
<keyword evidence="21" id="KW-0511">Multifunctional enzyme</keyword>
<dbReference type="Gene3D" id="3.90.870.10">
    <property type="entry name" value="DHBP synthase"/>
    <property type="match status" value="1"/>
</dbReference>
<feature type="region of interest" description="Disordered" evidence="27">
    <location>
        <begin position="483"/>
        <end position="525"/>
    </location>
</feature>
<dbReference type="Gene3D" id="2.40.30.20">
    <property type="match status" value="2"/>
</dbReference>
<dbReference type="InterPro" id="IPR032677">
    <property type="entry name" value="GTP_cyclohydro_II"/>
</dbReference>
<keyword evidence="11" id="KW-0808">Transferase</keyword>
<comment type="catalytic activity">
    <reaction evidence="1 25">
        <text>D-ribulose 5-phosphate = (2S)-2-hydroxy-3-oxobutyl phosphate + formate + H(+)</text>
        <dbReference type="Rhea" id="RHEA:18457"/>
        <dbReference type="ChEBI" id="CHEBI:15378"/>
        <dbReference type="ChEBI" id="CHEBI:15740"/>
        <dbReference type="ChEBI" id="CHEBI:58121"/>
        <dbReference type="ChEBI" id="CHEBI:58830"/>
        <dbReference type="EC" id="4.1.99.12"/>
    </reaction>
</comment>
<evidence type="ECO:0000256" key="23">
    <source>
        <dbReference type="ARBA" id="ARBA00049295"/>
    </source>
</evidence>
<evidence type="ECO:0000256" key="25">
    <source>
        <dbReference type="HAMAP-Rule" id="MF_00180"/>
    </source>
</evidence>
<dbReference type="GO" id="GO:0009231">
    <property type="term" value="P:riboflavin biosynthetic process"/>
    <property type="evidence" value="ECO:0007669"/>
    <property type="project" value="UniProtKB-UniRule"/>
</dbReference>
<evidence type="ECO:0000256" key="17">
    <source>
        <dbReference type="ARBA" id="ARBA00022842"/>
    </source>
</evidence>
<evidence type="ECO:0000256" key="15">
    <source>
        <dbReference type="ARBA" id="ARBA00022801"/>
    </source>
</evidence>
<feature type="binding site" evidence="24">
    <location>
        <position position="640"/>
    </location>
    <ligand>
        <name>GTP</name>
        <dbReference type="ChEBI" id="CHEBI:37565"/>
    </ligand>
</feature>
<feature type="binding site" evidence="24">
    <location>
        <position position="556"/>
    </location>
    <ligand>
        <name>GTP</name>
        <dbReference type="ChEBI" id="CHEBI:37565"/>
    </ligand>
</feature>
<evidence type="ECO:0000256" key="3">
    <source>
        <dbReference type="ARBA" id="ARBA00001936"/>
    </source>
</evidence>
<feature type="binding site" evidence="25">
    <location>
        <begin position="376"/>
        <end position="380"/>
    </location>
    <ligand>
        <name>D-ribulose 5-phosphate</name>
        <dbReference type="ChEBI" id="CHEBI:58121"/>
    </ligand>
</feature>
<feature type="site" description="Essential for catalytic activity" evidence="25">
    <location>
        <position position="362"/>
    </location>
</feature>
<dbReference type="SUPFAM" id="SSF63380">
    <property type="entry name" value="Riboflavin synthase domain-like"/>
    <property type="match status" value="2"/>
</dbReference>